<dbReference type="GO" id="GO:0000014">
    <property type="term" value="F:single-stranded DNA endodeoxyribonuclease activity"/>
    <property type="evidence" value="ECO:0007669"/>
    <property type="project" value="TreeGrafter"/>
</dbReference>
<accession>A0A182FLR6</accession>
<feature type="domain" description="DNA/RNA non-specific endonuclease/pyrophosphatase/phosphodiesterase" evidence="7">
    <location>
        <begin position="112"/>
        <end position="349"/>
    </location>
</feature>
<keyword evidence="5" id="KW-0479">Metal-binding</keyword>
<dbReference type="SUPFAM" id="SSF54060">
    <property type="entry name" value="His-Me finger endonucleases"/>
    <property type="match status" value="1"/>
</dbReference>
<evidence type="ECO:0000256" key="1">
    <source>
        <dbReference type="ARBA" id="ARBA00010052"/>
    </source>
</evidence>
<dbReference type="InterPro" id="IPR040255">
    <property type="entry name" value="Non-specific_endonuclease"/>
</dbReference>
<name>A0A182FLR6_ANOAL</name>
<dbReference type="VEuPathDB" id="VectorBase:AALB007475"/>
<sequence>CVINVKTDLPYPEPVFIRNNNLWIPSDGKLNWGLAESNLISCPRSGVVNSTIETTLLTCVAGNLYILNGELVNISQVVCSRPVTGDREPTNKPCANSGTIHNIGFQIDGVGFVKHFDVCYNAQTSSVVYTKHMIPGDSIVDSIVESYRPSFKVAGVPSGTAPDAAYTIKSQLTRLTQLLGSSQQAAKFVSNLSYLARGHMTPDADGIFRTWQWDTYFFINVAPQWQKVNGGNWLAIEKLGRTIADQLQHDVIVYTGTYDVLTLPHVNGTMIPITLSTSGIEVPKWTWKILKSSATNSAIAFVTSNNPYRTTIDEDEFLCPDICKNTGWYTPSFDIFPKGFTYCCTVNSLNATIKYIPDDANAVNILGNK</sequence>
<dbReference type="InterPro" id="IPR020821">
    <property type="entry name" value="ENPP1-3/EXOG-like_nuc-like"/>
</dbReference>
<keyword evidence="3" id="KW-0378">Hydrolase</keyword>
<dbReference type="InterPro" id="IPR044929">
    <property type="entry name" value="DNA/RNA_non-sp_Endonuclease_sf"/>
</dbReference>
<evidence type="ECO:0000313" key="9">
    <source>
        <dbReference type="Proteomes" id="UP000069272"/>
    </source>
</evidence>
<evidence type="ECO:0000313" key="8">
    <source>
        <dbReference type="EnsemblMetazoa" id="AALB007475-PA"/>
    </source>
</evidence>
<dbReference type="GO" id="GO:0004521">
    <property type="term" value="F:RNA endonuclease activity"/>
    <property type="evidence" value="ECO:0007669"/>
    <property type="project" value="TreeGrafter"/>
</dbReference>
<evidence type="ECO:0000256" key="4">
    <source>
        <dbReference type="PIRSR" id="PIRSR640255-1"/>
    </source>
</evidence>
<dbReference type="Proteomes" id="UP000069272">
    <property type="component" value="Chromosome 3R"/>
</dbReference>
<dbReference type="Gene3D" id="3.40.570.10">
    <property type="entry name" value="Extracellular Endonuclease, subunit A"/>
    <property type="match status" value="1"/>
</dbReference>
<comment type="similarity">
    <text evidence="1">Belongs to the DNA/RNA non-specific endonuclease family.</text>
</comment>
<dbReference type="GO" id="GO:0005634">
    <property type="term" value="C:nucleus"/>
    <property type="evidence" value="ECO:0007669"/>
    <property type="project" value="TreeGrafter"/>
</dbReference>
<dbReference type="PANTHER" id="PTHR13966">
    <property type="entry name" value="ENDONUCLEASE RELATED"/>
    <property type="match status" value="1"/>
</dbReference>
<evidence type="ECO:0000259" key="6">
    <source>
        <dbReference type="SMART" id="SM00477"/>
    </source>
</evidence>
<dbReference type="EnsemblMetazoa" id="AALB007475-RA">
    <property type="protein sequence ID" value="AALB007475-PA"/>
    <property type="gene ID" value="AALB007475"/>
</dbReference>
<proteinExistence type="inferred from homology"/>
<evidence type="ECO:0000256" key="3">
    <source>
        <dbReference type="ARBA" id="ARBA00022759"/>
    </source>
</evidence>
<dbReference type="GO" id="GO:0003676">
    <property type="term" value="F:nucleic acid binding"/>
    <property type="evidence" value="ECO:0007669"/>
    <property type="project" value="InterPro"/>
</dbReference>
<evidence type="ECO:0000256" key="5">
    <source>
        <dbReference type="PIRSR" id="PIRSR640255-2"/>
    </source>
</evidence>
<evidence type="ECO:0000259" key="7">
    <source>
        <dbReference type="SMART" id="SM00892"/>
    </source>
</evidence>
<keyword evidence="3" id="KW-0255">Endonuclease</keyword>
<dbReference type="VEuPathDB" id="VectorBase:AALB20_037872"/>
<dbReference type="InterPro" id="IPR044925">
    <property type="entry name" value="His-Me_finger_sf"/>
</dbReference>
<dbReference type="FunFam" id="3.40.570.10:FF:000007">
    <property type="entry name" value="Alkaline nuclease"/>
    <property type="match status" value="1"/>
</dbReference>
<dbReference type="SMART" id="SM00892">
    <property type="entry name" value="Endonuclease_NS"/>
    <property type="match status" value="1"/>
</dbReference>
<keyword evidence="9" id="KW-1185">Reference proteome</keyword>
<dbReference type="PANTHER" id="PTHR13966:SF17">
    <property type="entry name" value="ENDONUCLEASE-RELATED"/>
    <property type="match status" value="1"/>
</dbReference>
<dbReference type="SMART" id="SM00477">
    <property type="entry name" value="NUC"/>
    <property type="match status" value="1"/>
</dbReference>
<keyword evidence="2" id="KW-0540">Nuclease</keyword>
<reference evidence="8" key="2">
    <citation type="submission" date="2022-08" db="UniProtKB">
        <authorList>
            <consortium name="EnsemblMetazoa"/>
        </authorList>
    </citation>
    <scope>IDENTIFICATION</scope>
    <source>
        <strain evidence="8">STECLA/ALBI9_A</strain>
    </source>
</reference>
<protein>
    <recommendedName>
        <fullName evidence="10">DNA/RNA non-specific endonuclease domain-containing protein</fullName>
    </recommendedName>
</protein>
<feature type="domain" description="ENPP1-3/EXOG-like endonuclease/phosphodiesterase" evidence="6">
    <location>
        <begin position="113"/>
        <end position="342"/>
    </location>
</feature>
<evidence type="ECO:0008006" key="10">
    <source>
        <dbReference type="Google" id="ProtNLM"/>
    </source>
</evidence>
<evidence type="ECO:0000256" key="2">
    <source>
        <dbReference type="ARBA" id="ARBA00022722"/>
    </source>
</evidence>
<dbReference type="GO" id="GO:0046872">
    <property type="term" value="F:metal ion binding"/>
    <property type="evidence" value="ECO:0007669"/>
    <property type="project" value="UniProtKB-KW"/>
</dbReference>
<dbReference type="AlphaFoldDB" id="A0A182FLR6"/>
<feature type="active site" description="Proton acceptor" evidence="4">
    <location>
        <position position="199"/>
    </location>
</feature>
<feature type="binding site" evidence="5">
    <location>
        <position position="229"/>
    </location>
    <ligand>
        <name>Mg(2+)</name>
        <dbReference type="ChEBI" id="CHEBI:18420"/>
        <note>catalytic</note>
    </ligand>
</feature>
<dbReference type="GO" id="GO:0006309">
    <property type="term" value="P:apoptotic DNA fragmentation"/>
    <property type="evidence" value="ECO:0007669"/>
    <property type="project" value="TreeGrafter"/>
</dbReference>
<dbReference type="GO" id="GO:0005743">
    <property type="term" value="C:mitochondrial inner membrane"/>
    <property type="evidence" value="ECO:0007669"/>
    <property type="project" value="TreeGrafter"/>
</dbReference>
<reference evidence="8 9" key="1">
    <citation type="journal article" date="2017" name="G3 (Bethesda)">
        <title>The Physical Genome Mapping of Anopheles albimanus Corrected Scaffold Misassemblies and Identified Interarm Rearrangements in Genus Anopheles.</title>
        <authorList>
            <person name="Artemov G.N."/>
            <person name="Peery A.N."/>
            <person name="Jiang X."/>
            <person name="Tu Z."/>
            <person name="Stegniy V.N."/>
            <person name="Sharakhova M.V."/>
            <person name="Sharakhov I.V."/>
        </authorList>
    </citation>
    <scope>NUCLEOTIDE SEQUENCE [LARGE SCALE GENOMIC DNA]</scope>
    <source>
        <strain evidence="8 9">ALBI9_A</strain>
    </source>
</reference>
<dbReference type="Pfam" id="PF01223">
    <property type="entry name" value="Endonuclease_NS"/>
    <property type="match status" value="1"/>
</dbReference>
<dbReference type="InterPro" id="IPR001604">
    <property type="entry name" value="Endo_G_ENPP1-like_dom"/>
</dbReference>
<organism evidence="8 9">
    <name type="scientific">Anopheles albimanus</name>
    <name type="common">New world malaria mosquito</name>
    <dbReference type="NCBI Taxonomy" id="7167"/>
    <lineage>
        <taxon>Eukaryota</taxon>
        <taxon>Metazoa</taxon>
        <taxon>Ecdysozoa</taxon>
        <taxon>Arthropoda</taxon>
        <taxon>Hexapoda</taxon>
        <taxon>Insecta</taxon>
        <taxon>Pterygota</taxon>
        <taxon>Neoptera</taxon>
        <taxon>Endopterygota</taxon>
        <taxon>Diptera</taxon>
        <taxon>Nematocera</taxon>
        <taxon>Culicoidea</taxon>
        <taxon>Culicidae</taxon>
        <taxon>Anophelinae</taxon>
        <taxon>Anopheles</taxon>
    </lineage>
</organism>